<dbReference type="RefSeq" id="WP_073237909.1">
    <property type="nucleotide sequence ID" value="NZ_FQUQ01000008.1"/>
</dbReference>
<proteinExistence type="predicted"/>
<dbReference type="EMBL" id="FQUQ01000008">
    <property type="protein sequence ID" value="SHG87278.1"/>
    <property type="molecule type" value="Genomic_DNA"/>
</dbReference>
<dbReference type="STRING" id="288992.SAMN04488522_10887"/>
<name>A0A1M5NCN7_9SPHI</name>
<sequence length="492" mass="55118">MKQKHLLSIFLLSIVLLSACKKDKIREESIDYNALTEKRIIEVSEQEVIKAEDIPPLERLLEKVTQKDTKEKLTLLLADVKQVREILPGIVQLRTNPDIDFKGKYEEVQALIQKVSNQLPRKVRLQKDLEDARNSFNTEEVEFENTVSGSESYLDFLTRFLERSYQIKPIAGKPNRFLRADIEKVDSLESRPTTMNNIRKFKGLKYLAATILQGPADLNSLVHLETVDVACEQGLKIDQLHKLKHLVLNHTNEVEWDFGGKNTELETLKIGEALAGKITVLSLSGQKNLKSVVIGNTINLLRKLKRLVIAGNGNTTLTMPILDSDMEELKLSGISGTLSLVSNRADHPPVKIKNFELVNSPNIVSMSIGDLDLPKPIDFAQFKKLKNVFFKPVSINSKETDFNELLNLINLNQLESSLEQFSADFVRVSNGTLNLGKFSKLKTVVISTGAKAPLRKLILNRAISKMVDPGDGTCDDCGGIYLDGNIETIFVD</sequence>
<dbReference type="OrthoDB" id="3079785at2"/>
<dbReference type="PROSITE" id="PS51257">
    <property type="entry name" value="PROKAR_LIPOPROTEIN"/>
    <property type="match status" value="1"/>
</dbReference>
<organism evidence="1 2">
    <name type="scientific">Pedobacter caeni</name>
    <dbReference type="NCBI Taxonomy" id="288992"/>
    <lineage>
        <taxon>Bacteria</taxon>
        <taxon>Pseudomonadati</taxon>
        <taxon>Bacteroidota</taxon>
        <taxon>Sphingobacteriia</taxon>
        <taxon>Sphingobacteriales</taxon>
        <taxon>Sphingobacteriaceae</taxon>
        <taxon>Pedobacter</taxon>
    </lineage>
</organism>
<dbReference type="Gene3D" id="3.80.10.10">
    <property type="entry name" value="Ribonuclease Inhibitor"/>
    <property type="match status" value="1"/>
</dbReference>
<accession>A0A1M5NCN7</accession>
<protein>
    <submittedName>
        <fullName evidence="1">Uncharacterized protein</fullName>
    </submittedName>
</protein>
<dbReference type="SUPFAM" id="SSF52058">
    <property type="entry name" value="L domain-like"/>
    <property type="match status" value="1"/>
</dbReference>
<evidence type="ECO:0000313" key="2">
    <source>
        <dbReference type="Proteomes" id="UP000184287"/>
    </source>
</evidence>
<dbReference type="Proteomes" id="UP000184287">
    <property type="component" value="Unassembled WGS sequence"/>
</dbReference>
<keyword evidence="2" id="KW-1185">Reference proteome</keyword>
<dbReference type="AlphaFoldDB" id="A0A1M5NCN7"/>
<gene>
    <name evidence="1" type="ORF">SAMN04488522_10887</name>
</gene>
<dbReference type="InterPro" id="IPR032675">
    <property type="entry name" value="LRR_dom_sf"/>
</dbReference>
<reference evidence="2" key="1">
    <citation type="submission" date="2016-11" db="EMBL/GenBank/DDBJ databases">
        <authorList>
            <person name="Varghese N."/>
            <person name="Submissions S."/>
        </authorList>
    </citation>
    <scope>NUCLEOTIDE SEQUENCE [LARGE SCALE GENOMIC DNA]</scope>
    <source>
        <strain evidence="2">DSM 16990</strain>
    </source>
</reference>
<evidence type="ECO:0000313" key="1">
    <source>
        <dbReference type="EMBL" id="SHG87278.1"/>
    </source>
</evidence>